<reference evidence="1" key="1">
    <citation type="submission" date="2018-05" db="EMBL/GenBank/DDBJ databases">
        <authorList>
            <person name="Lanie J.A."/>
            <person name="Ng W.-L."/>
            <person name="Kazmierczak K.M."/>
            <person name="Andrzejewski T.M."/>
            <person name="Davidsen T.M."/>
            <person name="Wayne K.J."/>
            <person name="Tettelin H."/>
            <person name="Glass J.I."/>
            <person name="Rusch D."/>
            <person name="Podicherti R."/>
            <person name="Tsui H.-C.T."/>
            <person name="Winkler M.E."/>
        </authorList>
    </citation>
    <scope>NUCLEOTIDE SEQUENCE</scope>
</reference>
<accession>A0A382N8V9</accession>
<protein>
    <recommendedName>
        <fullName evidence="2">Leucine--tRNA ligase</fullName>
    </recommendedName>
</protein>
<sequence length="71" mass="7979">DFDLALLEEEIVTIAVQVNGKLRVTVDVERNLSQEHVEPLALGLEPVEKLLDGRNPRKVIFVSNKIVNFVV</sequence>
<dbReference type="GO" id="GO:0005524">
    <property type="term" value="F:ATP binding"/>
    <property type="evidence" value="ECO:0007669"/>
    <property type="project" value="InterPro"/>
</dbReference>
<dbReference type="AlphaFoldDB" id="A0A382N8V9"/>
<dbReference type="EMBL" id="UINC01098266">
    <property type="protein sequence ID" value="SVC56657.1"/>
    <property type="molecule type" value="Genomic_DNA"/>
</dbReference>
<dbReference type="SUPFAM" id="SSF47323">
    <property type="entry name" value="Anticodon-binding domain of a subclass of class I aminoacyl-tRNA synthetases"/>
    <property type="match status" value="1"/>
</dbReference>
<evidence type="ECO:0000313" key="1">
    <source>
        <dbReference type="EMBL" id="SVC56657.1"/>
    </source>
</evidence>
<gene>
    <name evidence="1" type="ORF">METZ01_LOCUS309511</name>
</gene>
<dbReference type="Gene3D" id="3.10.20.590">
    <property type="match status" value="1"/>
</dbReference>
<dbReference type="InterPro" id="IPR009080">
    <property type="entry name" value="tRNAsynth_Ia_anticodon-bd"/>
</dbReference>
<dbReference type="GO" id="GO:0004812">
    <property type="term" value="F:aminoacyl-tRNA ligase activity"/>
    <property type="evidence" value="ECO:0007669"/>
    <property type="project" value="InterPro"/>
</dbReference>
<feature type="non-terminal residue" evidence="1">
    <location>
        <position position="1"/>
    </location>
</feature>
<name>A0A382N8V9_9ZZZZ</name>
<organism evidence="1">
    <name type="scientific">marine metagenome</name>
    <dbReference type="NCBI Taxonomy" id="408172"/>
    <lineage>
        <taxon>unclassified sequences</taxon>
        <taxon>metagenomes</taxon>
        <taxon>ecological metagenomes</taxon>
    </lineage>
</organism>
<evidence type="ECO:0008006" key="2">
    <source>
        <dbReference type="Google" id="ProtNLM"/>
    </source>
</evidence>
<dbReference type="GO" id="GO:0006418">
    <property type="term" value="P:tRNA aminoacylation for protein translation"/>
    <property type="evidence" value="ECO:0007669"/>
    <property type="project" value="InterPro"/>
</dbReference>
<proteinExistence type="predicted"/>